<protein>
    <submittedName>
        <fullName evidence="2">Uncharacterized protein</fullName>
    </submittedName>
</protein>
<evidence type="ECO:0000313" key="3">
    <source>
        <dbReference type="Proteomes" id="UP000447355"/>
    </source>
</evidence>
<comment type="caution">
    <text evidence="2">The sequence shown here is derived from an EMBL/GenBank/DDBJ whole genome shotgun (WGS) entry which is preliminary data.</text>
</comment>
<accession>A0A845GGT8</accession>
<name>A0A845GGT8_9BURK</name>
<evidence type="ECO:0000313" key="2">
    <source>
        <dbReference type="EMBL" id="MYM92730.1"/>
    </source>
</evidence>
<proteinExistence type="predicted"/>
<dbReference type="EMBL" id="WWCX01000001">
    <property type="protein sequence ID" value="MYM92730.1"/>
    <property type="molecule type" value="Genomic_DNA"/>
</dbReference>
<feature type="region of interest" description="Disordered" evidence="1">
    <location>
        <begin position="490"/>
        <end position="514"/>
    </location>
</feature>
<dbReference type="Proteomes" id="UP000447355">
    <property type="component" value="Unassembled WGS sequence"/>
</dbReference>
<gene>
    <name evidence="2" type="ORF">GTP90_02510</name>
</gene>
<reference evidence="2" key="1">
    <citation type="submission" date="2019-12" db="EMBL/GenBank/DDBJ databases">
        <title>Novel species isolated from a subtropical stream in China.</title>
        <authorList>
            <person name="Lu H."/>
        </authorList>
    </citation>
    <scope>NUCLEOTIDE SEQUENCE [LARGE SCALE GENOMIC DNA]</scope>
    <source>
        <strain evidence="2">FT81W</strain>
    </source>
</reference>
<sequence>MPMLRGRSHVDVLQSWCTIEPQWIIPLRLFAFLLFSFYGGQTGFDMDTLAFFAEPVLGSSNVFDVYWMISRSKRGAYRCVIDADVPSDHIVVAELSAIQYLLEYDLVLGEERAGNALSIVVSNGAIRKLSLFQSQKRHLVPYSTFLNTRFSDAVVSVGRGSLKNEFSWASALSDADKRPLVVDQALPELFQLFGVGSVRLSVHAVDAFLNRGGSLSRTDAWRELRNMAKDSSIRQLRLPRELVEKKLAKWGFPAIDLYHRGTDWHFVVSDDDLPRRLLSMYQLKVARPEVVEFSDDAPTLIGKGVLVAPAVCFSPPVFIALIDSLFRAGANIGLDAASRLAIGEERLAAFKRTRPGAIFFARLGQVDMVDPIELVRSVRRHFGALHHLVVAGISGQFLAEANSGRTSNFIGPDASVCGRLVHAAKRDVDDSCGVVLNVVEAEDPGQQSCVADFVAMPSLFKNEALSLEVKSVELALVPDGGGGHTRWRMRVGGGKPQRPGSPWLGAQPECGQRA</sequence>
<evidence type="ECO:0000256" key="1">
    <source>
        <dbReference type="SAM" id="MobiDB-lite"/>
    </source>
</evidence>
<dbReference type="RefSeq" id="WP_161081988.1">
    <property type="nucleotide sequence ID" value="NZ_WWCX01000001.1"/>
</dbReference>
<dbReference type="AlphaFoldDB" id="A0A845GGT8"/>
<organism evidence="2 3">
    <name type="scientific">Duganella vulcania</name>
    <dbReference type="NCBI Taxonomy" id="2692166"/>
    <lineage>
        <taxon>Bacteria</taxon>
        <taxon>Pseudomonadati</taxon>
        <taxon>Pseudomonadota</taxon>
        <taxon>Betaproteobacteria</taxon>
        <taxon>Burkholderiales</taxon>
        <taxon>Oxalobacteraceae</taxon>
        <taxon>Telluria group</taxon>
        <taxon>Duganella</taxon>
    </lineage>
</organism>